<reference evidence="3" key="1">
    <citation type="submission" date="2020-05" db="EMBL/GenBank/DDBJ databases">
        <authorList>
            <person name="Zeng H."/>
            <person name="Chan Y.K."/>
            <person name="Watt R.M."/>
        </authorList>
    </citation>
    <scope>NUCLEOTIDE SEQUENCE</scope>
    <source>
        <strain evidence="3">ATCC 700773</strain>
    </source>
</reference>
<protein>
    <submittedName>
        <fullName evidence="3">Uncharacterized protein</fullName>
    </submittedName>
</protein>
<keyword evidence="2" id="KW-0812">Transmembrane</keyword>
<evidence type="ECO:0000313" key="3">
    <source>
        <dbReference type="EMBL" id="QTQ12362.1"/>
    </source>
</evidence>
<keyword evidence="2" id="KW-1133">Transmembrane helix</keyword>
<feature type="region of interest" description="Disordered" evidence="1">
    <location>
        <begin position="183"/>
        <end position="252"/>
    </location>
</feature>
<evidence type="ECO:0000256" key="2">
    <source>
        <dbReference type="SAM" id="Phobius"/>
    </source>
</evidence>
<feature type="region of interest" description="Disordered" evidence="1">
    <location>
        <begin position="72"/>
        <end position="138"/>
    </location>
</feature>
<feature type="compositionally biased region" description="Low complexity" evidence="1">
    <location>
        <begin position="195"/>
        <end position="222"/>
    </location>
</feature>
<feature type="transmembrane region" description="Helical" evidence="2">
    <location>
        <begin position="27"/>
        <end position="48"/>
    </location>
</feature>
<evidence type="ECO:0000256" key="1">
    <source>
        <dbReference type="SAM" id="MobiDB-lite"/>
    </source>
</evidence>
<organism evidence="3 4">
    <name type="scientific">Treponema parvum</name>
    <dbReference type="NCBI Taxonomy" id="138851"/>
    <lineage>
        <taxon>Bacteria</taxon>
        <taxon>Pseudomonadati</taxon>
        <taxon>Spirochaetota</taxon>
        <taxon>Spirochaetia</taxon>
        <taxon>Spirochaetales</taxon>
        <taxon>Treponemataceae</taxon>
        <taxon>Treponema</taxon>
    </lineage>
</organism>
<proteinExistence type="predicted"/>
<keyword evidence="2" id="KW-0472">Membrane</keyword>
<dbReference type="RefSeq" id="WP_210117076.1">
    <property type="nucleotide sequence ID" value="NZ_CP054257.1"/>
</dbReference>
<dbReference type="AlphaFoldDB" id="A0A975F0U3"/>
<feature type="compositionally biased region" description="Polar residues" evidence="1">
    <location>
        <begin position="84"/>
        <end position="108"/>
    </location>
</feature>
<name>A0A975F0U3_9SPIR</name>
<evidence type="ECO:0000313" key="4">
    <source>
        <dbReference type="Proteomes" id="UP000671995"/>
    </source>
</evidence>
<accession>A0A975F0U3</accession>
<feature type="compositionally biased region" description="Low complexity" evidence="1">
    <location>
        <begin position="109"/>
        <end position="123"/>
    </location>
</feature>
<feature type="compositionally biased region" description="Polar residues" evidence="1">
    <location>
        <begin position="223"/>
        <end position="234"/>
    </location>
</feature>
<sequence length="370" mass="39387">MNFVRRLADHFFIIHEDDDINAKGRKLAFSATACIWIVLCILSLSVHFKPFAPEYKEIRITLTEPQNLKTFAEPSASSEKTRPYSAQSSQPAQKESARETSPQVSPLRTSPASKTPSSSSQPARQATQAPKYTLSKPQYAKSNEELLVEQLSSRKKAESSAWNDSVFNGGVNTVVSGSAPEGAAVQKRIADSDAVRGSSGSAASSASEPAAGVSSSSDSRFSQENLNVSGSVKESLSGIGSARPRSFSSSGNSVTSTALLGAASYASSDGKSSGISIAMTDGSVRRLLEPKEPVIRISNKNAESIETSLELKIKFRILPNGNVLLSGITMPSSSLSPAVQTEIKEQIAKWRFAQSSSESTAVFDLTIVKK</sequence>
<reference evidence="3" key="2">
    <citation type="journal article" date="2021" name="Microbiol. Resour. Announc.">
        <title>Complete Genome Sequences of Three Human Oral Treponema parvum Isolates.</title>
        <authorList>
            <person name="Zeng H."/>
            <person name="Watt R.M."/>
        </authorList>
    </citation>
    <scope>NUCLEOTIDE SEQUENCE</scope>
    <source>
        <strain evidence="3">ATCC 700773</strain>
    </source>
</reference>
<dbReference type="Proteomes" id="UP000671995">
    <property type="component" value="Chromosome"/>
</dbReference>
<gene>
    <name evidence="3" type="ORF">HRI96_09220</name>
</gene>
<dbReference type="EMBL" id="CP054257">
    <property type="protein sequence ID" value="QTQ12362.1"/>
    <property type="molecule type" value="Genomic_DNA"/>
</dbReference>